<gene>
    <name evidence="1" type="ORF">ADZ36_18525</name>
</gene>
<organism evidence="1 2">
    <name type="scientific">Streptomyces fradiae</name>
    <name type="common">Streptomyces roseoflavus</name>
    <dbReference type="NCBI Taxonomy" id="1906"/>
    <lineage>
        <taxon>Bacteria</taxon>
        <taxon>Bacillati</taxon>
        <taxon>Actinomycetota</taxon>
        <taxon>Actinomycetes</taxon>
        <taxon>Kitasatosporales</taxon>
        <taxon>Streptomycetaceae</taxon>
        <taxon>Streptomyces</taxon>
    </lineage>
</organism>
<proteinExistence type="predicted"/>
<sequence>MSTSGRSPWWSTRSSKTFSARAKRASHSAGAGNRVTVPGSGGGPAAGSVRRSTMPWCGSTASGGGRPSPGGPGTASGVSSVRSTRPMVLMSVRSPAASRSTAMRSSSSGPL</sequence>
<keyword evidence="2" id="KW-1185">Reference proteome</keyword>
<evidence type="ECO:0000313" key="1">
    <source>
        <dbReference type="EMBL" id="KNE81102.1"/>
    </source>
</evidence>
<dbReference type="Proteomes" id="UP000037185">
    <property type="component" value="Unassembled WGS sequence"/>
</dbReference>
<accession>A0ACC4WAG6</accession>
<name>A0ACC4WAG6_STRFR</name>
<dbReference type="EMBL" id="LGSP01000036">
    <property type="protein sequence ID" value="KNE81102.1"/>
    <property type="molecule type" value="Genomic_DNA"/>
</dbReference>
<protein>
    <submittedName>
        <fullName evidence="1">Uncharacterized protein</fullName>
    </submittedName>
</protein>
<reference evidence="1" key="1">
    <citation type="submission" date="2015-07" db="EMBL/GenBank/DDBJ databases">
        <title>Draft genome sequence of Streptomyces fradiae, a resistant strain to nitron-oligomycin.</title>
        <authorList>
            <person name="Vatlin A.A."/>
            <person name="Bekker O.B."/>
            <person name="Danilenko V.N."/>
        </authorList>
    </citation>
    <scope>NUCLEOTIDE SEQUENCE</scope>
    <source>
        <strain evidence="1">Olg1-1</strain>
    </source>
</reference>
<comment type="caution">
    <text evidence="1">The sequence shown here is derived from an EMBL/GenBank/DDBJ whole genome shotgun (WGS) entry which is preliminary data.</text>
</comment>
<evidence type="ECO:0000313" key="2">
    <source>
        <dbReference type="Proteomes" id="UP000037185"/>
    </source>
</evidence>